<accession>I3EI81</accession>
<dbReference type="Proteomes" id="UP000002872">
    <property type="component" value="Unassembled WGS sequence"/>
</dbReference>
<dbReference type="EMBL" id="GL870877">
    <property type="protein sequence ID" value="EIJ88928.1"/>
    <property type="molecule type" value="Genomic_DNA"/>
</dbReference>
<evidence type="ECO:0000256" key="1">
    <source>
        <dbReference type="SAM" id="Phobius"/>
    </source>
</evidence>
<dbReference type="OrthoDB" id="2191384at2759"/>
<evidence type="ECO:0000313" key="4">
    <source>
        <dbReference type="Proteomes" id="UP000002872"/>
    </source>
</evidence>
<gene>
    <name evidence="3" type="ORF">NEQG_00747</name>
</gene>
<feature type="chain" id="PRO_5003670577" evidence="2">
    <location>
        <begin position="28"/>
        <end position="845"/>
    </location>
</feature>
<keyword evidence="1" id="KW-0472">Membrane</keyword>
<sequence>MIVSSTCMKKVHTFILLLCSGYLASFACKDAPKENNPQINSDIQTKADTIYREVEKLHKDYTTAKTTTLSLSDELVTNADGLIKKAEEFSKQAKPSNKDKKNSELEQNLSKLHRIGKKLKDASHKKKSYEEFVKTTAPTLIKIRNEQVSQWKTIKAPFDANDSRLIGFTKYGPGKHNEQDEKDSQEYTKFINEIKSVLLSSNLGLEEKGDILSYLTKFESYMTKSTDSHTLKAKEFSEFVFFSILKEKLKSIISHIQITSGTPISTAKFAQSTDFTKGNIVKTALKLDESEYKKVTEFSDVYNVFSKIKGYVKETDYATIQVLLEDEFKLDSVIGLSNKKYDEFISKMSEVASKETNSEESVTDKVKEGITELKNYVGELLSAIDRSITEDKIEGPIKDNNIKLSKLTGSDGVELDMSIVGLKEEDLSKWFGFKDVESSKIMNILYYGAVGIKNAVLLPFSIVTGVYSRMFTSEWDSVMNTSVDSANREKKEALAGFGRIIKNIGQMNLYISTVVANGSSKEDKDKLASLAGELSNLITAIVYVQKIAHLKTDEKLSGKKVDLYTPEIVSMLLSMDNNECKLCPVLNKSFSRKVEGITQIRFISDKAKSAIVLEYLDELIPAYIKSARSVKFLFSEKEKETLKKSSEELKKIAVKELKPSVSLKLEIATIKSIRNSVEVLVNESSDTITTVTEFLNVYKSIIGVNHGINLLKIYVDNEAKEFHDPIDNYISNESITQIEKISEESSKNSSSKQAFLMCEMIISSLGQRIPRILSSVVGKSFKELEADVPREESDVQPIVSSDSAPKKKACMRKYYLIILGLLVVAGAGAGGYTFIRHRKENSLLQ</sequence>
<protein>
    <submittedName>
        <fullName evidence="3">Uncharacterized protein</fullName>
    </submittedName>
</protein>
<name>I3EI81_NEMP3</name>
<keyword evidence="1" id="KW-0812">Transmembrane</keyword>
<keyword evidence="1" id="KW-1133">Transmembrane helix</keyword>
<feature type="signal peptide" evidence="2">
    <location>
        <begin position="1"/>
        <end position="27"/>
    </location>
</feature>
<organism evidence="3 4">
    <name type="scientific">Nematocida parisii (strain ERTm3)</name>
    <name type="common">Nematode killer fungus</name>
    <dbReference type="NCBI Taxonomy" id="935791"/>
    <lineage>
        <taxon>Eukaryota</taxon>
        <taxon>Fungi</taxon>
        <taxon>Fungi incertae sedis</taxon>
        <taxon>Microsporidia</taxon>
        <taxon>Nematocida</taxon>
    </lineage>
</organism>
<dbReference type="AlphaFoldDB" id="I3EI81"/>
<evidence type="ECO:0000313" key="3">
    <source>
        <dbReference type="EMBL" id="EIJ88928.1"/>
    </source>
</evidence>
<reference evidence="3" key="1">
    <citation type="submission" date="2011-01" db="EMBL/GenBank/DDBJ databases">
        <title>The Genome Sequence of Nematocida parisii strain ERTm3.</title>
        <authorList>
            <consortium name="The Broad Institute Genome Sequencing Platform"/>
            <consortium name="The Broad Institute Genome Sequencing Center for Infectious Disease"/>
            <person name="Cuomo C."/>
            <person name="Troemel E."/>
            <person name="Young S.K."/>
            <person name="Zeng Q."/>
            <person name="Gargeya S."/>
            <person name="Fitzgerald M."/>
            <person name="Haas B."/>
            <person name="Abouelleil A."/>
            <person name="Alvarado L."/>
            <person name="Arachchi H.M."/>
            <person name="Berlin A."/>
            <person name="Chapman S.B."/>
            <person name="Gearin G."/>
            <person name="Goldberg J."/>
            <person name="Griggs A."/>
            <person name="Gujja S."/>
            <person name="Hansen M."/>
            <person name="Heiman D."/>
            <person name="Howarth C."/>
            <person name="Larimer J."/>
            <person name="Lui A."/>
            <person name="MacDonald P.J.P."/>
            <person name="McCowen C."/>
            <person name="Montmayeur A."/>
            <person name="Murphy C."/>
            <person name="Neiman D."/>
            <person name="Pearson M."/>
            <person name="Priest M."/>
            <person name="Roberts A."/>
            <person name="Saif S."/>
            <person name="Shea T."/>
            <person name="Sisk P."/>
            <person name="Stolte C."/>
            <person name="Sykes S."/>
            <person name="Wortman J."/>
            <person name="Nusbaum C."/>
            <person name="Birren B."/>
        </authorList>
    </citation>
    <scope>NUCLEOTIDE SEQUENCE</scope>
    <source>
        <strain evidence="3">ERTm3</strain>
    </source>
</reference>
<dbReference type="HOGENOM" id="CLU_338911_0_0_1"/>
<keyword evidence="2" id="KW-0732">Signal</keyword>
<dbReference type="VEuPathDB" id="MicrosporidiaDB:NEQG_00747"/>
<keyword evidence="4" id="KW-1185">Reference proteome</keyword>
<evidence type="ECO:0000256" key="2">
    <source>
        <dbReference type="SAM" id="SignalP"/>
    </source>
</evidence>
<proteinExistence type="predicted"/>
<dbReference type="InParanoid" id="I3EI81"/>
<feature type="transmembrane region" description="Helical" evidence="1">
    <location>
        <begin position="814"/>
        <end position="835"/>
    </location>
</feature>